<feature type="compositionally biased region" description="Polar residues" evidence="1">
    <location>
        <begin position="230"/>
        <end position="245"/>
    </location>
</feature>
<dbReference type="Gene3D" id="6.20.50.20">
    <property type="match status" value="1"/>
</dbReference>
<name>A0A6A1UT05_9ROSI</name>
<feature type="compositionally biased region" description="Polar residues" evidence="1">
    <location>
        <begin position="271"/>
        <end position="280"/>
    </location>
</feature>
<reference evidence="2 3" key="1">
    <citation type="journal article" date="2019" name="Plant Biotechnol. J.">
        <title>The red bayberry genome and genetic basis of sex determination.</title>
        <authorList>
            <person name="Jia H.M."/>
            <person name="Jia H.J."/>
            <person name="Cai Q.L."/>
            <person name="Wang Y."/>
            <person name="Zhao H.B."/>
            <person name="Yang W.F."/>
            <person name="Wang G.Y."/>
            <person name="Li Y.H."/>
            <person name="Zhan D.L."/>
            <person name="Shen Y.T."/>
            <person name="Niu Q.F."/>
            <person name="Chang L."/>
            <person name="Qiu J."/>
            <person name="Zhao L."/>
            <person name="Xie H.B."/>
            <person name="Fu W.Y."/>
            <person name="Jin J."/>
            <person name="Li X.W."/>
            <person name="Jiao Y."/>
            <person name="Zhou C.C."/>
            <person name="Tu T."/>
            <person name="Chai C.Y."/>
            <person name="Gao J.L."/>
            <person name="Fan L.J."/>
            <person name="van de Weg E."/>
            <person name="Wang J.Y."/>
            <person name="Gao Z.S."/>
        </authorList>
    </citation>
    <scope>NUCLEOTIDE SEQUENCE [LARGE SCALE GENOMIC DNA]</scope>
    <source>
        <tissue evidence="2">Leaves</tissue>
    </source>
</reference>
<keyword evidence="3" id="KW-1185">Reference proteome</keyword>
<feature type="compositionally biased region" description="Basic and acidic residues" evidence="1">
    <location>
        <begin position="179"/>
        <end position="192"/>
    </location>
</feature>
<protein>
    <submittedName>
        <fullName evidence="2">Uncharacterized protein</fullName>
    </submittedName>
</protein>
<evidence type="ECO:0000313" key="2">
    <source>
        <dbReference type="EMBL" id="KAB1203529.1"/>
    </source>
</evidence>
<dbReference type="AlphaFoldDB" id="A0A6A1UT05"/>
<feature type="region of interest" description="Disordered" evidence="1">
    <location>
        <begin position="1"/>
        <end position="40"/>
    </location>
</feature>
<feature type="compositionally biased region" description="Polar residues" evidence="1">
    <location>
        <begin position="159"/>
        <end position="168"/>
    </location>
</feature>
<proteinExistence type="predicted"/>
<accession>A0A6A1UT05</accession>
<dbReference type="GO" id="GO:0006396">
    <property type="term" value="P:RNA processing"/>
    <property type="evidence" value="ECO:0007669"/>
    <property type="project" value="InterPro"/>
</dbReference>
<feature type="region of interest" description="Disordered" evidence="1">
    <location>
        <begin position="158"/>
        <end position="289"/>
    </location>
</feature>
<dbReference type="OrthoDB" id="1937463at2759"/>
<dbReference type="PANTHER" id="PTHR36072">
    <property type="entry name" value="OS01G0541600 PROTEIN"/>
    <property type="match status" value="1"/>
</dbReference>
<feature type="compositionally biased region" description="Low complexity" evidence="1">
    <location>
        <begin position="208"/>
        <end position="220"/>
    </location>
</feature>
<dbReference type="PANTHER" id="PTHR36072:SF2">
    <property type="entry name" value="OS01G0531000 PROTEIN"/>
    <property type="match status" value="1"/>
</dbReference>
<sequence length="289" mass="31808">MGKREGTKKAQSAAPGFRNPISLREEVTGRKQFKGGSNNSKSMLKLEHLQKLAAWASGDAAIPSLAAFFGHRVATVSEALGVPPDPPLVSCERCETMLQPGANCTVRIEKNRAKARCKSKKPNNVTQNNVVYRCNFCSHWNRKRGTPKGHMKEICRQVVQPSSKSQPANRLLKCASSEKGTRSKDDISKTDEIASPAFTREIPATDSPATPTAGTGTTLLEANKRKRNRSTSNKPAGPERNSTPTNEEKTISTSNKRRRKSWTSLKEIAESTEQSNTRDITNLRIPFCM</sequence>
<evidence type="ECO:0000256" key="1">
    <source>
        <dbReference type="SAM" id="MobiDB-lite"/>
    </source>
</evidence>
<gene>
    <name evidence="2" type="ORF">CJ030_MR8G015352</name>
</gene>
<comment type="caution">
    <text evidence="2">The sequence shown here is derived from an EMBL/GenBank/DDBJ whole genome shotgun (WGS) entry which is preliminary data.</text>
</comment>
<dbReference type="InterPro" id="IPR007175">
    <property type="entry name" value="Rpr2/Snm1/Rpp21"/>
</dbReference>
<organism evidence="2 3">
    <name type="scientific">Morella rubra</name>
    <name type="common">Chinese bayberry</name>
    <dbReference type="NCBI Taxonomy" id="262757"/>
    <lineage>
        <taxon>Eukaryota</taxon>
        <taxon>Viridiplantae</taxon>
        <taxon>Streptophyta</taxon>
        <taxon>Embryophyta</taxon>
        <taxon>Tracheophyta</taxon>
        <taxon>Spermatophyta</taxon>
        <taxon>Magnoliopsida</taxon>
        <taxon>eudicotyledons</taxon>
        <taxon>Gunneridae</taxon>
        <taxon>Pentapetalae</taxon>
        <taxon>rosids</taxon>
        <taxon>fabids</taxon>
        <taxon>Fagales</taxon>
        <taxon>Myricaceae</taxon>
        <taxon>Morella</taxon>
    </lineage>
</organism>
<dbReference type="EMBL" id="RXIC02000026">
    <property type="protein sequence ID" value="KAB1203529.1"/>
    <property type="molecule type" value="Genomic_DNA"/>
</dbReference>
<dbReference type="Proteomes" id="UP000516437">
    <property type="component" value="Chromosome 8"/>
</dbReference>
<evidence type="ECO:0000313" key="3">
    <source>
        <dbReference type="Proteomes" id="UP000516437"/>
    </source>
</evidence>
<dbReference type="Pfam" id="PF04032">
    <property type="entry name" value="Rpr2"/>
    <property type="match status" value="1"/>
</dbReference>